<feature type="transmembrane region" description="Helical" evidence="6">
    <location>
        <begin position="411"/>
        <end position="428"/>
    </location>
</feature>
<reference evidence="8 9" key="1">
    <citation type="submission" date="2005-11" db="EMBL/GenBank/DDBJ databases">
        <title>The complete genome sequence of Lawsonia intracellularis: the causative agent of proliferative enteropathy.</title>
        <authorList>
            <person name="Kaur K."/>
            <person name="Zhang Q."/>
            <person name="Beckler D."/>
            <person name="Munir S."/>
            <person name="Li L."/>
            <person name="Kinsley K."/>
            <person name="Herron L."/>
            <person name="Peterson A."/>
            <person name="May B."/>
            <person name="Singh S."/>
            <person name="Gebhart C."/>
            <person name="Kapur V."/>
        </authorList>
    </citation>
    <scope>NUCLEOTIDE SEQUENCE [LARGE SCALE GENOMIC DNA]</scope>
    <source>
        <strain evidence="8 9">PHE/MN1-00</strain>
    </source>
</reference>
<dbReference type="Pfam" id="PF03772">
    <property type="entry name" value="Competence"/>
    <property type="match status" value="1"/>
</dbReference>
<keyword evidence="3 6" id="KW-0812">Transmembrane</keyword>
<name>Q1MQ07_LAWIP</name>
<feature type="transmembrane region" description="Helical" evidence="6">
    <location>
        <begin position="209"/>
        <end position="225"/>
    </location>
</feature>
<dbReference type="EMBL" id="AM180252">
    <property type="protein sequence ID" value="CAJ54920.1"/>
    <property type="molecule type" value="Genomic_DNA"/>
</dbReference>
<dbReference type="HOGENOM" id="CLU_010363_2_0_7"/>
<accession>Q1MQ07</accession>
<dbReference type="InterPro" id="IPR036866">
    <property type="entry name" value="RibonucZ/Hydroxyglut_hydro"/>
</dbReference>
<dbReference type="InterPro" id="IPR035681">
    <property type="entry name" value="ComA-like_MBL"/>
</dbReference>
<dbReference type="Gene3D" id="3.60.15.10">
    <property type="entry name" value="Ribonuclease Z/Hydroxyacylglutathione hydrolase-like"/>
    <property type="match status" value="1"/>
</dbReference>
<feature type="transmembrane region" description="Helical" evidence="6">
    <location>
        <begin position="316"/>
        <end position="337"/>
    </location>
</feature>
<comment type="subcellular location">
    <subcellularLocation>
        <location evidence="1">Cell membrane</location>
        <topology evidence="1">Multi-pass membrane protein</topology>
    </subcellularLocation>
</comment>
<dbReference type="InterPro" id="IPR052159">
    <property type="entry name" value="Competence_DNA_uptake"/>
</dbReference>
<evidence type="ECO:0000256" key="6">
    <source>
        <dbReference type="SAM" id="Phobius"/>
    </source>
</evidence>
<dbReference type="STRING" id="363253.LI0866"/>
<dbReference type="InterPro" id="IPR004797">
    <property type="entry name" value="Competence_ComEC/Rec2"/>
</dbReference>
<evidence type="ECO:0000256" key="3">
    <source>
        <dbReference type="ARBA" id="ARBA00022692"/>
    </source>
</evidence>
<evidence type="ECO:0000313" key="8">
    <source>
        <dbReference type="EMBL" id="CAJ54920.1"/>
    </source>
</evidence>
<dbReference type="Proteomes" id="UP000002430">
    <property type="component" value="Chromosome"/>
</dbReference>
<feature type="transmembrane region" description="Helical" evidence="6">
    <location>
        <begin position="188"/>
        <end position="204"/>
    </location>
</feature>
<feature type="domain" description="ComEC/Rec2-related protein" evidence="7">
    <location>
        <begin position="105"/>
        <end position="400"/>
    </location>
</feature>
<dbReference type="AlphaFoldDB" id="Q1MQ07"/>
<dbReference type="NCBIfam" id="TIGR00360">
    <property type="entry name" value="ComEC_N-term"/>
    <property type="match status" value="1"/>
</dbReference>
<keyword evidence="4 6" id="KW-1133">Transmembrane helix</keyword>
<protein>
    <submittedName>
        <fullName evidence="8">Predicted membrane metal-binding protein</fullName>
    </submittedName>
</protein>
<evidence type="ECO:0000259" key="7">
    <source>
        <dbReference type="Pfam" id="PF03772"/>
    </source>
</evidence>
<organism evidence="8 9">
    <name type="scientific">Lawsonia intracellularis (strain PHE/MN1-00)</name>
    <dbReference type="NCBI Taxonomy" id="363253"/>
    <lineage>
        <taxon>Bacteria</taxon>
        <taxon>Pseudomonadati</taxon>
        <taxon>Thermodesulfobacteriota</taxon>
        <taxon>Desulfovibrionia</taxon>
        <taxon>Desulfovibrionales</taxon>
        <taxon>Desulfovibrionaceae</taxon>
        <taxon>Lawsonia</taxon>
    </lineage>
</organism>
<dbReference type="PANTHER" id="PTHR30619:SF1">
    <property type="entry name" value="RECOMBINATION PROTEIN 2"/>
    <property type="match status" value="1"/>
</dbReference>
<dbReference type="eggNOG" id="COG0658">
    <property type="taxonomic scope" value="Bacteria"/>
</dbReference>
<feature type="transmembrane region" description="Helical" evidence="6">
    <location>
        <begin position="282"/>
        <end position="310"/>
    </location>
</feature>
<keyword evidence="9" id="KW-1185">Reference proteome</keyword>
<keyword evidence="2" id="KW-1003">Cell membrane</keyword>
<dbReference type="SUPFAM" id="SSF56281">
    <property type="entry name" value="Metallo-hydrolase/oxidoreductase"/>
    <property type="match status" value="1"/>
</dbReference>
<keyword evidence="5 6" id="KW-0472">Membrane</keyword>
<dbReference type="CDD" id="cd07731">
    <property type="entry name" value="ComA-like_MBL-fold"/>
    <property type="match status" value="1"/>
</dbReference>
<dbReference type="KEGG" id="lip:LI0866"/>
<feature type="transmembrane region" description="Helical" evidence="6">
    <location>
        <begin position="231"/>
        <end position="252"/>
    </location>
</feature>
<dbReference type="eggNOG" id="COG2333">
    <property type="taxonomic scope" value="Bacteria"/>
</dbReference>
<feature type="transmembrane region" description="Helical" evidence="6">
    <location>
        <begin position="344"/>
        <end position="362"/>
    </location>
</feature>
<evidence type="ECO:0000256" key="5">
    <source>
        <dbReference type="ARBA" id="ARBA00023136"/>
    </source>
</evidence>
<dbReference type="NCBIfam" id="TIGR00361">
    <property type="entry name" value="ComEC_Rec2"/>
    <property type="match status" value="1"/>
</dbReference>
<evidence type="ECO:0000256" key="2">
    <source>
        <dbReference type="ARBA" id="ARBA00022475"/>
    </source>
</evidence>
<proteinExistence type="predicted"/>
<dbReference type="PANTHER" id="PTHR30619">
    <property type="entry name" value="DNA INTERNALIZATION/COMPETENCE PROTEIN COMEC/REC2"/>
    <property type="match status" value="1"/>
</dbReference>
<evidence type="ECO:0000256" key="4">
    <source>
        <dbReference type="ARBA" id="ARBA00022989"/>
    </source>
</evidence>
<sequence length="693" mass="77515">MILPGQKVTIGVIVRPIKGFRNKGGYNIANYWYRQNVYFQAWSKDAAVHPIISGTPYFSSWLRGKLYHQFIQCIQQTSNINQQSITTQKSTTLHIPPEKSFIPALLFGDRFFLSHTLNAVTCYTGLAHSLALSGQHLAVISIASITIIIILIKILPCFFLSLPRYKAIPLFSLPFALLYLWIGGAPPSLLRATIMLFIWSIYLIQNKPICFLDIAIIALICLILFDPQGIYHIGIQLSFLAVLSISFFNPLLQKCWKAIHKRISTTITSEILYSTITTSIKIIIFTIGTTLIVQICTLPLCLYVFGYIPIWFPLNIIWLPILGIFVLPLAFVSLLFCSLQCTSIGILCINLAQIPCEILIRLLLSLKNTEIISPIWLPRPSWTMLLGCYLILLSIGIKLGRTGFTTPAKRILIAGMILVVTPLFFILSKDNSNKIRLRIMDVGQGQAILIEWGKNKRALIDAGGFYSNRLDTGRDILAPILSTTHSLHLDFFAISHPHRDHIKGFLFLANVFNVDQVYSAILPAIDSPKGNASPLLLQLDTILKNKRIPRKALIRGEQIPLSNDIYLEVLSPPKGVIPKGNTGLILRLVAKNHGLAFLPGDAEHNDLKELLKTNLEVQSEVLVLPHHGSKSSFLPELYKKIHPTVAVASTGTLNTNDFPSTKVHNALLQYDIPLRTTAEEGELTFEWDLDKLH</sequence>
<gene>
    <name evidence="8" type="ordered locus">LI0866</name>
</gene>
<dbReference type="GO" id="GO:0005886">
    <property type="term" value="C:plasma membrane"/>
    <property type="evidence" value="ECO:0007669"/>
    <property type="project" value="UniProtKB-SubCell"/>
</dbReference>
<evidence type="ECO:0000256" key="1">
    <source>
        <dbReference type="ARBA" id="ARBA00004651"/>
    </source>
</evidence>
<feature type="transmembrane region" description="Helical" evidence="6">
    <location>
        <begin position="382"/>
        <end position="399"/>
    </location>
</feature>
<dbReference type="InterPro" id="IPR004477">
    <property type="entry name" value="ComEC_N"/>
</dbReference>
<dbReference type="GO" id="GO:0030420">
    <property type="term" value="P:establishment of competence for transformation"/>
    <property type="evidence" value="ECO:0007669"/>
    <property type="project" value="InterPro"/>
</dbReference>
<evidence type="ECO:0000313" key="9">
    <source>
        <dbReference type="Proteomes" id="UP000002430"/>
    </source>
</evidence>
<feature type="transmembrane region" description="Helical" evidence="6">
    <location>
        <begin position="137"/>
        <end position="160"/>
    </location>
</feature>